<comment type="similarity">
    <text evidence="3">Belongs to the acetyltransferase family. MAK3 subfamily.</text>
</comment>
<dbReference type="CDD" id="cd04301">
    <property type="entry name" value="NAT_SF"/>
    <property type="match status" value="1"/>
</dbReference>
<dbReference type="InterPro" id="IPR000182">
    <property type="entry name" value="GNAT_dom"/>
</dbReference>
<keyword evidence="5" id="KW-0687">Ribonucleoprotein</keyword>
<dbReference type="PIRSF" id="PIRSF037663">
    <property type="entry name" value="Acetyltransf_GNAT_prd"/>
    <property type="match status" value="1"/>
</dbReference>
<dbReference type="InterPro" id="IPR016181">
    <property type="entry name" value="Acyl_CoA_acyltransferase"/>
</dbReference>
<evidence type="ECO:0000313" key="5">
    <source>
        <dbReference type="EMBL" id="SHI25446.1"/>
    </source>
</evidence>
<feature type="domain" description="N-acetyltransferase" evidence="4">
    <location>
        <begin position="11"/>
        <end position="154"/>
    </location>
</feature>
<evidence type="ECO:0000256" key="3">
    <source>
        <dbReference type="ARBA" id="ARBA00024025"/>
    </source>
</evidence>
<dbReference type="PROSITE" id="PS51186">
    <property type="entry name" value="GNAT"/>
    <property type="match status" value="1"/>
</dbReference>
<dbReference type="GO" id="GO:0004596">
    <property type="term" value="F:protein-N-terminal amino-acid acetyltransferase activity"/>
    <property type="evidence" value="ECO:0007669"/>
    <property type="project" value="InterPro"/>
</dbReference>
<proteinExistence type="inferred from homology"/>
<dbReference type="InterPro" id="IPR044542">
    <property type="entry name" value="NAA30-like"/>
</dbReference>
<dbReference type="AlphaFoldDB" id="A0A1M5ZMW6"/>
<dbReference type="GO" id="GO:0031417">
    <property type="term" value="C:NatC complex"/>
    <property type="evidence" value="ECO:0007669"/>
    <property type="project" value="TreeGrafter"/>
</dbReference>
<dbReference type="SUPFAM" id="SSF55729">
    <property type="entry name" value="Acyl-CoA N-acyltransferases (Nat)"/>
    <property type="match status" value="1"/>
</dbReference>
<evidence type="ECO:0000259" key="4">
    <source>
        <dbReference type="PROSITE" id="PS51186"/>
    </source>
</evidence>
<sequence>MLPVIRKRDMVMVRVMTIEDYDQVYALWMSIKGFGIRSIDDSKEGVEMFLKRNPTTSCVAIEDDKVVGAILCGHDGRRACMYHVCVSSEYRRRHIGQHMVDFCLKQLKEEKICKVALNAFVTNEAGNAFWQKMGWTLRNDMNYYDHVIDPDNITIFNI</sequence>
<dbReference type="Pfam" id="PF00583">
    <property type="entry name" value="Acetyltransf_1"/>
    <property type="match status" value="1"/>
</dbReference>
<name>A0A1M5ZMW6_BUTFI</name>
<dbReference type="EMBL" id="FQXK01000020">
    <property type="protein sequence ID" value="SHI25446.1"/>
    <property type="molecule type" value="Genomic_DNA"/>
</dbReference>
<dbReference type="GO" id="GO:0005840">
    <property type="term" value="C:ribosome"/>
    <property type="evidence" value="ECO:0007669"/>
    <property type="project" value="UniProtKB-KW"/>
</dbReference>
<dbReference type="Gene3D" id="3.40.630.30">
    <property type="match status" value="1"/>
</dbReference>
<protein>
    <submittedName>
        <fullName evidence="5">Ribosomal protein S18 acetylase RimI</fullName>
    </submittedName>
</protein>
<dbReference type="STRING" id="1121131.SAMN02745229_02448"/>
<reference evidence="6" key="1">
    <citation type="submission" date="2016-11" db="EMBL/GenBank/DDBJ databases">
        <authorList>
            <person name="Varghese N."/>
            <person name="Submissions S."/>
        </authorList>
    </citation>
    <scope>NUCLEOTIDE SEQUENCE [LARGE SCALE GENOMIC DNA]</scope>
    <source>
        <strain evidence="6">DSM 3071</strain>
    </source>
</reference>
<evidence type="ECO:0000256" key="2">
    <source>
        <dbReference type="ARBA" id="ARBA00023315"/>
    </source>
</evidence>
<keyword evidence="5" id="KW-0689">Ribosomal protein</keyword>
<dbReference type="InterPro" id="IPR017255">
    <property type="entry name" value="AcTrfase_GNAT_prd"/>
</dbReference>
<keyword evidence="1" id="KW-0808">Transferase</keyword>
<keyword evidence="6" id="KW-1185">Reference proteome</keyword>
<gene>
    <name evidence="5" type="ORF">SAMN02745229_02448</name>
</gene>
<accession>A0A1M5ZMW6</accession>
<keyword evidence="2" id="KW-0012">Acyltransferase</keyword>
<evidence type="ECO:0000313" key="6">
    <source>
        <dbReference type="Proteomes" id="UP000184278"/>
    </source>
</evidence>
<dbReference type="PANTHER" id="PTHR45896">
    <property type="entry name" value="N-ALPHA-ACETYLTRANSFERASE 30"/>
    <property type="match status" value="1"/>
</dbReference>
<dbReference type="PANTHER" id="PTHR45896:SF1">
    <property type="entry name" value="N-ALPHA-ACETYLTRANSFERASE 30"/>
    <property type="match status" value="1"/>
</dbReference>
<organism evidence="5 6">
    <name type="scientific">Butyrivibrio fibrisolvens DSM 3071</name>
    <dbReference type="NCBI Taxonomy" id="1121131"/>
    <lineage>
        <taxon>Bacteria</taxon>
        <taxon>Bacillati</taxon>
        <taxon>Bacillota</taxon>
        <taxon>Clostridia</taxon>
        <taxon>Lachnospirales</taxon>
        <taxon>Lachnospiraceae</taxon>
        <taxon>Butyrivibrio</taxon>
    </lineage>
</organism>
<dbReference type="Proteomes" id="UP000184278">
    <property type="component" value="Unassembled WGS sequence"/>
</dbReference>
<evidence type="ECO:0000256" key="1">
    <source>
        <dbReference type="ARBA" id="ARBA00022679"/>
    </source>
</evidence>